<dbReference type="AlphaFoldDB" id="F7WCW2"/>
<comment type="subcellular location">
    <subcellularLocation>
        <location evidence="1">Mitochondrion</location>
    </subcellularLocation>
</comment>
<comment type="caution">
    <text evidence="5">The sequence shown here is derived from an EMBL/GenBank/DDBJ whole genome shotgun (WGS) entry which is preliminary data.</text>
</comment>
<evidence type="ECO:0000259" key="4">
    <source>
        <dbReference type="Pfam" id="PF17919"/>
    </source>
</evidence>
<gene>
    <name evidence="5" type="ORF">SMAC_10067</name>
</gene>
<feature type="domain" description="Reverse transcriptase" evidence="3">
    <location>
        <begin position="2"/>
        <end position="46"/>
    </location>
</feature>
<reference evidence="5 6" key="1">
    <citation type="journal article" date="2010" name="PLoS Genet.">
        <title>De novo assembly of a 40 Mb eukaryotic genome from short sequence reads: Sordaria macrospora, a model organism for fungal morphogenesis.</title>
        <authorList>
            <person name="Nowrousian M."/>
            <person name="Stajich J."/>
            <person name="Chu M."/>
            <person name="Engh I."/>
            <person name="Espagne E."/>
            <person name="Halliday K."/>
            <person name="Kamerewerd J."/>
            <person name="Kempken F."/>
            <person name="Knab B."/>
            <person name="Kuo H.C."/>
            <person name="Osiewacz H.D."/>
            <person name="Poeggeler S."/>
            <person name="Read N."/>
            <person name="Seiler S."/>
            <person name="Smith K."/>
            <person name="Zickler D."/>
            <person name="Kueck U."/>
            <person name="Freitag M."/>
        </authorList>
    </citation>
    <scope>NUCLEOTIDE SEQUENCE [LARGE SCALE GENOMIC DNA]</scope>
    <source>
        <strain evidence="6">ATCC MYA-333 / DSM 997 / K(L3346) / K-hell</strain>
        <tissue evidence="5">Mycelium</tissue>
    </source>
</reference>
<evidence type="ECO:0000259" key="3">
    <source>
        <dbReference type="Pfam" id="PF00078"/>
    </source>
</evidence>
<dbReference type="OrthoDB" id="4850684at2759"/>
<dbReference type="InterPro" id="IPR041577">
    <property type="entry name" value="RT_RNaseH_2"/>
</dbReference>
<dbReference type="GO" id="GO:0005739">
    <property type="term" value="C:mitochondrion"/>
    <property type="evidence" value="ECO:0007669"/>
    <property type="project" value="UniProtKB-SubCell"/>
</dbReference>
<keyword evidence="6" id="KW-1185">Reference proteome</keyword>
<sequence length="277" mass="31514">MFSETEEEHQKHVHKVLAVLEKAGLSINPKKNEFHVTQVDFLGYRISPGQIRMDPTKIKDVAECPAPTTVSGVRGFLGFVNFYRRFIKGFGGIAKPPNDLTKKDTDFIWSKECDNAFQTLKQMILDDPILVLPDPDKEFEVETDASDWAIGGQLGQRDEQGRLHPVTFYSKAFRGPELNYPTHDKELMSIIWAFKEWKPWLSGTKYEVKVSSDHKNLTFKLSIRTSLSYCSGLCFSDCVFSPGVSVRGEDVSDVLILPKYIFPMFARWDSIICCNSN</sequence>
<evidence type="ECO:0000313" key="5">
    <source>
        <dbReference type="EMBL" id="CCC05727.1"/>
    </source>
</evidence>
<name>F7WCW2_SORMK</name>
<dbReference type="OMA" id="ITIELEF"/>
<dbReference type="SUPFAM" id="SSF56672">
    <property type="entry name" value="DNA/RNA polymerases"/>
    <property type="match status" value="1"/>
</dbReference>
<keyword evidence="2" id="KW-0496">Mitochondrion</keyword>
<dbReference type="InterPro" id="IPR051320">
    <property type="entry name" value="Viral_Replic_Matur_Polypro"/>
</dbReference>
<protein>
    <submittedName>
        <fullName evidence="5">WGS project CABT00000000 data, contig 2.317</fullName>
    </submittedName>
</protein>
<dbReference type="eggNOG" id="KOG0017">
    <property type="taxonomic scope" value="Eukaryota"/>
</dbReference>
<dbReference type="HOGENOM" id="CLU_000384_33_3_1"/>
<organism evidence="5 6">
    <name type="scientific">Sordaria macrospora (strain ATCC MYA-333 / DSM 997 / K(L3346) / K-hell)</name>
    <dbReference type="NCBI Taxonomy" id="771870"/>
    <lineage>
        <taxon>Eukaryota</taxon>
        <taxon>Fungi</taxon>
        <taxon>Dikarya</taxon>
        <taxon>Ascomycota</taxon>
        <taxon>Pezizomycotina</taxon>
        <taxon>Sordariomycetes</taxon>
        <taxon>Sordariomycetidae</taxon>
        <taxon>Sordariales</taxon>
        <taxon>Sordariaceae</taxon>
        <taxon>Sordaria</taxon>
    </lineage>
</organism>
<evidence type="ECO:0000256" key="2">
    <source>
        <dbReference type="ARBA" id="ARBA00023128"/>
    </source>
</evidence>
<dbReference type="KEGG" id="smp:10800608"/>
<dbReference type="STRING" id="771870.F7WCW2"/>
<feature type="domain" description="Reverse transcriptase/retrotransposon-derived protein RNase H-like" evidence="4">
    <location>
        <begin position="109"/>
        <end position="208"/>
    </location>
</feature>
<accession>F7WCW2</accession>
<dbReference type="InterPro" id="IPR043128">
    <property type="entry name" value="Rev_trsase/Diguanyl_cyclase"/>
</dbReference>
<evidence type="ECO:0000256" key="1">
    <source>
        <dbReference type="ARBA" id="ARBA00004173"/>
    </source>
</evidence>
<dbReference type="Proteomes" id="UP000001881">
    <property type="component" value="Unassembled WGS sequence"/>
</dbReference>
<dbReference type="InParanoid" id="F7WCW2"/>
<dbReference type="PANTHER" id="PTHR33064">
    <property type="entry name" value="POL PROTEIN"/>
    <property type="match status" value="1"/>
</dbReference>
<dbReference type="Gene3D" id="3.30.70.270">
    <property type="match status" value="2"/>
</dbReference>
<dbReference type="Pfam" id="PF17919">
    <property type="entry name" value="RT_RNaseH_2"/>
    <property type="match status" value="1"/>
</dbReference>
<dbReference type="InterPro" id="IPR000477">
    <property type="entry name" value="RT_dom"/>
</dbReference>
<dbReference type="Pfam" id="PF00078">
    <property type="entry name" value="RVT_1"/>
    <property type="match status" value="1"/>
</dbReference>
<evidence type="ECO:0000313" key="6">
    <source>
        <dbReference type="Proteomes" id="UP000001881"/>
    </source>
</evidence>
<dbReference type="EMBL" id="CABT02000317">
    <property type="protein sequence ID" value="CCC05727.1"/>
    <property type="molecule type" value="Genomic_DNA"/>
</dbReference>
<dbReference type="InterPro" id="IPR043502">
    <property type="entry name" value="DNA/RNA_pol_sf"/>
</dbReference>
<dbReference type="CDD" id="cd09274">
    <property type="entry name" value="RNase_HI_RT_Ty3"/>
    <property type="match status" value="1"/>
</dbReference>
<dbReference type="PANTHER" id="PTHR33064:SF39">
    <property type="match status" value="1"/>
</dbReference>
<proteinExistence type="predicted"/>
<dbReference type="GeneID" id="10800608"/>
<dbReference type="FunFam" id="3.30.70.270:FF:000020">
    <property type="entry name" value="Transposon Tf2-6 polyprotein-like Protein"/>
    <property type="match status" value="1"/>
</dbReference>
<dbReference type="VEuPathDB" id="FungiDB:SMAC_10067"/>